<reference evidence="1 2" key="1">
    <citation type="journal article" date="2016" name="Nat. Commun.">
        <title>Thousands of microbial genomes shed light on interconnected biogeochemical processes in an aquifer system.</title>
        <authorList>
            <person name="Anantharaman K."/>
            <person name="Brown C.T."/>
            <person name="Hug L.A."/>
            <person name="Sharon I."/>
            <person name="Castelle C.J."/>
            <person name="Probst A.J."/>
            <person name="Thomas B.C."/>
            <person name="Singh A."/>
            <person name="Wilkins M.J."/>
            <person name="Karaoz U."/>
            <person name="Brodie E.L."/>
            <person name="Williams K.H."/>
            <person name="Hubbard S.S."/>
            <person name="Banfield J.F."/>
        </authorList>
    </citation>
    <scope>NUCLEOTIDE SEQUENCE [LARGE SCALE GENOMIC DNA]</scope>
</reference>
<accession>A0A1F7U8E0</accession>
<proteinExistence type="predicted"/>
<gene>
    <name evidence="1" type="ORF">A3C96_00485</name>
</gene>
<protein>
    <submittedName>
        <fullName evidence="1">Uncharacterized protein</fullName>
    </submittedName>
</protein>
<dbReference type="Proteomes" id="UP000177088">
    <property type="component" value="Unassembled WGS sequence"/>
</dbReference>
<name>A0A1F7U8E0_9BACT</name>
<organism evidence="1 2">
    <name type="scientific">Candidatus Uhrbacteria bacterium RIFCSPHIGHO2_02_FULL_60_10</name>
    <dbReference type="NCBI Taxonomy" id="1802392"/>
    <lineage>
        <taxon>Bacteria</taxon>
        <taxon>Candidatus Uhriibacteriota</taxon>
    </lineage>
</organism>
<dbReference type="EMBL" id="MGEA01000039">
    <property type="protein sequence ID" value="OGL73994.1"/>
    <property type="molecule type" value="Genomic_DNA"/>
</dbReference>
<dbReference type="AlphaFoldDB" id="A0A1F7U8E0"/>
<evidence type="ECO:0000313" key="1">
    <source>
        <dbReference type="EMBL" id="OGL73994.1"/>
    </source>
</evidence>
<comment type="caution">
    <text evidence="1">The sequence shown here is derived from an EMBL/GenBank/DDBJ whole genome shotgun (WGS) entry which is preliminary data.</text>
</comment>
<evidence type="ECO:0000313" key="2">
    <source>
        <dbReference type="Proteomes" id="UP000177088"/>
    </source>
</evidence>
<sequence>MHEAGLTPAQTARLTRDCLGYAKKRSPIVAREQSAVHRAERWDMTDGDLRILFWGYDNMYGNSSCCLEVQQERQTVFEANGDFIQGEMTNIVTSKFVRGRWLKIIAGEVKP</sequence>